<dbReference type="PANTHER" id="PTHR13363:SF5">
    <property type="entry name" value="E3 UBIQUITIN-PROTEIN LIGASE RNF123"/>
    <property type="match status" value="1"/>
</dbReference>
<dbReference type="SUPFAM" id="SSF49899">
    <property type="entry name" value="Concanavalin A-like lectins/glucanases"/>
    <property type="match status" value="1"/>
</dbReference>
<dbReference type="PROSITE" id="PS50188">
    <property type="entry name" value="B302_SPRY"/>
    <property type="match status" value="1"/>
</dbReference>
<feature type="region of interest" description="Disordered" evidence="4">
    <location>
        <begin position="813"/>
        <end position="854"/>
    </location>
</feature>
<feature type="domain" description="B30.2/SPRY" evidence="5">
    <location>
        <begin position="242"/>
        <end position="441"/>
    </location>
</feature>
<feature type="compositionally biased region" description="Low complexity" evidence="4">
    <location>
        <begin position="230"/>
        <end position="253"/>
    </location>
</feature>
<feature type="region of interest" description="Disordered" evidence="4">
    <location>
        <begin position="1"/>
        <end position="27"/>
    </location>
</feature>
<dbReference type="Gene3D" id="2.60.120.920">
    <property type="match status" value="1"/>
</dbReference>
<dbReference type="GO" id="GO:0004842">
    <property type="term" value="F:ubiquitin-protein transferase activity"/>
    <property type="evidence" value="ECO:0007669"/>
    <property type="project" value="InterPro"/>
</dbReference>
<feature type="region of interest" description="Disordered" evidence="4">
    <location>
        <begin position="565"/>
        <end position="594"/>
    </location>
</feature>
<evidence type="ECO:0000313" key="7">
    <source>
        <dbReference type="Proteomes" id="UP000051952"/>
    </source>
</evidence>
<feature type="compositionally biased region" description="Low complexity" evidence="4">
    <location>
        <begin position="565"/>
        <end position="574"/>
    </location>
</feature>
<feature type="region of interest" description="Disordered" evidence="4">
    <location>
        <begin position="1481"/>
        <end position="1543"/>
    </location>
</feature>
<dbReference type="VEuPathDB" id="TriTrypDB:BSAL_84750"/>
<name>A0A0S4J0B5_BODSA</name>
<gene>
    <name evidence="6" type="ORF">BSAL_84750</name>
</gene>
<evidence type="ECO:0000256" key="2">
    <source>
        <dbReference type="ARBA" id="ARBA00022771"/>
    </source>
</evidence>
<feature type="non-terminal residue" evidence="6">
    <location>
        <position position="1579"/>
    </location>
</feature>
<organism evidence="6 7">
    <name type="scientific">Bodo saltans</name>
    <name type="common">Flagellated protozoan</name>
    <dbReference type="NCBI Taxonomy" id="75058"/>
    <lineage>
        <taxon>Eukaryota</taxon>
        <taxon>Discoba</taxon>
        <taxon>Euglenozoa</taxon>
        <taxon>Kinetoplastea</taxon>
        <taxon>Metakinetoplastina</taxon>
        <taxon>Eubodonida</taxon>
        <taxon>Bodonidae</taxon>
        <taxon>Bodo</taxon>
    </lineage>
</organism>
<dbReference type="Pfam" id="PF00622">
    <property type="entry name" value="SPRY"/>
    <property type="match status" value="1"/>
</dbReference>
<feature type="compositionally biased region" description="Polar residues" evidence="4">
    <location>
        <begin position="147"/>
        <end position="160"/>
    </location>
</feature>
<dbReference type="GO" id="GO:0008270">
    <property type="term" value="F:zinc ion binding"/>
    <property type="evidence" value="ECO:0007669"/>
    <property type="project" value="UniProtKB-KW"/>
</dbReference>
<keyword evidence="7" id="KW-1185">Reference proteome</keyword>
<sequence>MDMPGDRRNAAVLAPSSFPSNHPRHHHHDALEGLTVAGSHEAAAANASSSCGAMVMDAADSSTTSAMVAASPLLFACRSVVGSLEAERIRDAQVNQQLHGTSASTRRNVGGSFCDPELLKRLSGVLQCQRTLVWEATSASLLASSSGDNISGGQPLPQTQPRRSPSFRTSSPPSTTFDSDALVAAMGLATSSPTLVSLEASTAASHAAVNAMVSCGQQQMASATGAHNLRTSPRTGRPSSPSNFSASASSTSSVFDAVPPPAIPHDPYTDGEPLRWVVPPGVGDVAVADMSVQWSLTAGSQFSSALCNAAVIRGKWMYEVTLASSGLLQIGWSAPMLLFPWTPRLGVGDFPFTVAFDGHRQQLWNVQATACGHRWAAGDVITCCLDLDEGVATFYQNGERVGVKDMLSAATADARAGDLRRSMVELGYPSDINIPASAGHFLRRNPQHYATSSPLGPTTGSPADDANSNVSSPFRYDSTLCYSPALSLGQYESAMVNLGRAPFRYPVAGFSPIDRQGALETSLWRARASLLTDGGVLKPYRSTVMLALIQQLRLVAMQQQQHQQQQQQLQQYHQGNGGSPPLSPTTGATDHNSHGSSATYYGGGGWHAFSMMFFDAFLHQATSPATMHPCPVCSPSTLPRTASGASRGATAREPAMDALCTTCALLSLLEMCLQPDEIATVASTVASYCAFRAGSRRLDSSAAHSWTASPELRILQICTAKSAMFRRAWSQSATFSTDFLNVFRVKSPSNFDLMSVLFPVSNDRTASVIRRQRNLPSPGQYQAMVGGNSPPAGSQRTSPTTVTAVAGIGQQQQHNMHHHHHLHHHHHHHHHRQPAVTIPPEDEEPIPSADEAHADHENRSAVLHDCVIGLDDNRREGILSALLDCPHSEGPTVLAVSMAVDELRRLLAANQQQLRNANGGVLPQHMRPRFSDVCVDSAVAARLFFSLIQYIGRNAEEVRRTVQQQQKGSGAEALLHSTRAALRDVFLPQSILREPLIEGIEFTRLGGPHAVLHRSLLPQLTDLRAQLPHPQRSAKSTLFMKSVILYSAAVKELVISACGDMLLRHRQREAWSSHMLALQYDAYEDSVKQQQQQQQSTSLATSQSRRLPAPQQQPATTPTAAAATPSKPKPQTGNGTASRRLSDVAANRLLLDMLVSGRTCAWSTATLFLNHRGFEDIGEFCALVVDVMTAYDALPDYPLLPIVLVECFVDVWHFARKTAPDYVKLVHMYPQNIMFFVDRVLDPRVAHVETNEYLLLSLAGILDSQEPHREAVAYVLSQHQRQWNAALHRLMGQLQHPLGWPLSVGVWTKLGVGNYFCLVELEDDSAEWRDAFPMRLRQNSSSSLSGATSTTTAVTTTVKPTMPTAITFYKNFFANVFLADAPFAQKFFRQVMTHCHYCVSELGVSLSAVWQHLSGSINHSSSSNNNNGGGSSLTAHEFSTLRRATPRHKLDTRKVLHILEFVLDSGKHLLLPSTATNTTLVSSASSGGTSSVMSSASTSSSSGITTPSSSTNSRAVNNNIHQSFSGSGDFNSPPGSASNRSTTDAQHNLHLLVELWTQTVSRFCTPKASIALVEQYVAT</sequence>
<dbReference type="SMART" id="SM00449">
    <property type="entry name" value="SPRY"/>
    <property type="match status" value="1"/>
</dbReference>
<feature type="region of interest" description="Disordered" evidence="4">
    <location>
        <begin position="144"/>
        <end position="178"/>
    </location>
</feature>
<dbReference type="PANTHER" id="PTHR13363">
    <property type="entry name" value="RING FINGER AND SRY DOMAIN-CONTAINING"/>
    <property type="match status" value="1"/>
</dbReference>
<feature type="compositionally biased region" description="Basic residues" evidence="4">
    <location>
        <begin position="815"/>
        <end position="833"/>
    </location>
</feature>
<keyword evidence="1" id="KW-0479">Metal-binding</keyword>
<evidence type="ECO:0000256" key="4">
    <source>
        <dbReference type="SAM" id="MobiDB-lite"/>
    </source>
</evidence>
<dbReference type="Proteomes" id="UP000051952">
    <property type="component" value="Unassembled WGS sequence"/>
</dbReference>
<accession>A0A0S4J0B5</accession>
<dbReference type="GO" id="GO:0051603">
    <property type="term" value="P:proteolysis involved in protein catabolic process"/>
    <property type="evidence" value="ECO:0007669"/>
    <property type="project" value="TreeGrafter"/>
</dbReference>
<feature type="region of interest" description="Disordered" evidence="4">
    <location>
        <begin position="448"/>
        <end position="469"/>
    </location>
</feature>
<dbReference type="GO" id="GO:0005737">
    <property type="term" value="C:cytoplasm"/>
    <property type="evidence" value="ECO:0007669"/>
    <property type="project" value="TreeGrafter"/>
</dbReference>
<dbReference type="InterPro" id="IPR003877">
    <property type="entry name" value="SPRY_dom"/>
</dbReference>
<dbReference type="InterPro" id="IPR043136">
    <property type="entry name" value="B30.2/SPRY_sf"/>
</dbReference>
<dbReference type="OrthoDB" id="258495at2759"/>
<dbReference type="InterPro" id="IPR001870">
    <property type="entry name" value="B30.2/SPRY"/>
</dbReference>
<dbReference type="EMBL" id="CYKH01000985">
    <property type="protein sequence ID" value="CUG75657.1"/>
    <property type="molecule type" value="Genomic_DNA"/>
</dbReference>
<dbReference type="InterPro" id="IPR045129">
    <property type="entry name" value="RNF123/RKP/RSPRY1"/>
</dbReference>
<feature type="region of interest" description="Disordered" evidence="4">
    <location>
        <begin position="1089"/>
        <end position="1138"/>
    </location>
</feature>
<feature type="compositionally biased region" description="Low complexity" evidence="4">
    <location>
        <begin position="1481"/>
        <end position="1513"/>
    </location>
</feature>
<feature type="compositionally biased region" description="Polar residues" evidence="4">
    <location>
        <begin position="584"/>
        <end position="594"/>
    </location>
</feature>
<feature type="compositionally biased region" description="Low complexity" evidence="4">
    <location>
        <begin position="161"/>
        <end position="178"/>
    </location>
</feature>
<keyword evidence="3" id="KW-0862">Zinc</keyword>
<evidence type="ECO:0000313" key="6">
    <source>
        <dbReference type="EMBL" id="CUG75657.1"/>
    </source>
</evidence>
<feature type="region of interest" description="Disordered" evidence="4">
    <location>
        <begin position="228"/>
        <end position="266"/>
    </location>
</feature>
<keyword evidence="2" id="KW-0863">Zinc-finger</keyword>
<reference evidence="7" key="1">
    <citation type="submission" date="2015-09" db="EMBL/GenBank/DDBJ databases">
        <authorList>
            <consortium name="Pathogen Informatics"/>
        </authorList>
    </citation>
    <scope>NUCLEOTIDE SEQUENCE [LARGE SCALE GENOMIC DNA]</scope>
    <source>
        <strain evidence="7">Lake Konstanz</strain>
    </source>
</reference>
<evidence type="ECO:0000256" key="1">
    <source>
        <dbReference type="ARBA" id="ARBA00022723"/>
    </source>
</evidence>
<evidence type="ECO:0000256" key="3">
    <source>
        <dbReference type="ARBA" id="ARBA00022833"/>
    </source>
</evidence>
<evidence type="ECO:0000259" key="5">
    <source>
        <dbReference type="PROSITE" id="PS50188"/>
    </source>
</evidence>
<feature type="compositionally biased region" description="Low complexity" evidence="4">
    <location>
        <begin position="1089"/>
        <end position="1132"/>
    </location>
</feature>
<dbReference type="InterPro" id="IPR013320">
    <property type="entry name" value="ConA-like_dom_sf"/>
</dbReference>
<feature type="compositionally biased region" description="Polar residues" evidence="4">
    <location>
        <begin position="1514"/>
        <end position="1543"/>
    </location>
</feature>
<proteinExistence type="predicted"/>
<protein>
    <recommendedName>
        <fullName evidence="5">B30.2/SPRY domain-containing protein</fullName>
    </recommendedName>
</protein>